<dbReference type="HOGENOM" id="CLU_2855757_0_0_1"/>
<gene>
    <name evidence="1" type="ORF">COCCADRAFT_112933</name>
</gene>
<evidence type="ECO:0000313" key="1">
    <source>
        <dbReference type="EMBL" id="EUC26954.1"/>
    </source>
</evidence>
<dbReference type="AlphaFoldDB" id="W6XW04"/>
<dbReference type="Proteomes" id="UP000053841">
    <property type="component" value="Unassembled WGS sequence"/>
</dbReference>
<evidence type="ECO:0008006" key="3">
    <source>
        <dbReference type="Google" id="ProtNLM"/>
    </source>
</evidence>
<reference evidence="1 2" key="1">
    <citation type="journal article" date="2013" name="PLoS Genet.">
        <title>Comparative genome structure, secondary metabolite, and effector coding capacity across Cochliobolus pathogens.</title>
        <authorList>
            <person name="Condon B.J."/>
            <person name="Leng Y."/>
            <person name="Wu D."/>
            <person name="Bushley K.E."/>
            <person name="Ohm R.A."/>
            <person name="Otillar R."/>
            <person name="Martin J."/>
            <person name="Schackwitz W."/>
            <person name="Grimwood J."/>
            <person name="MohdZainudin N."/>
            <person name="Xue C."/>
            <person name="Wang R."/>
            <person name="Manning V.A."/>
            <person name="Dhillon B."/>
            <person name="Tu Z.J."/>
            <person name="Steffenson B.J."/>
            <person name="Salamov A."/>
            <person name="Sun H."/>
            <person name="Lowry S."/>
            <person name="LaButti K."/>
            <person name="Han J."/>
            <person name="Copeland A."/>
            <person name="Lindquist E."/>
            <person name="Barry K."/>
            <person name="Schmutz J."/>
            <person name="Baker S.E."/>
            <person name="Ciuffetti L.M."/>
            <person name="Grigoriev I.V."/>
            <person name="Zhong S."/>
            <person name="Turgeon B.G."/>
        </authorList>
    </citation>
    <scope>NUCLEOTIDE SEQUENCE [LARGE SCALE GENOMIC DNA]</scope>
    <source>
        <strain evidence="1 2">26-R-13</strain>
    </source>
</reference>
<feature type="non-terminal residue" evidence="1">
    <location>
        <position position="1"/>
    </location>
</feature>
<organism evidence="1 2">
    <name type="scientific">Cochliobolus carbonum (strain 26-R-13)</name>
    <name type="common">Maize leaf spot fungus</name>
    <name type="synonym">Bipolaris zeicola</name>
    <dbReference type="NCBI Taxonomy" id="930089"/>
    <lineage>
        <taxon>Eukaryota</taxon>
        <taxon>Fungi</taxon>
        <taxon>Dikarya</taxon>
        <taxon>Ascomycota</taxon>
        <taxon>Pezizomycotina</taxon>
        <taxon>Dothideomycetes</taxon>
        <taxon>Pleosporomycetidae</taxon>
        <taxon>Pleosporales</taxon>
        <taxon>Pleosporineae</taxon>
        <taxon>Pleosporaceae</taxon>
        <taxon>Bipolaris</taxon>
    </lineage>
</organism>
<dbReference type="InterPro" id="IPR027434">
    <property type="entry name" value="Homing_endonucl"/>
</dbReference>
<evidence type="ECO:0000313" key="2">
    <source>
        <dbReference type="Proteomes" id="UP000053841"/>
    </source>
</evidence>
<sequence>VEKFTDVFDKVIPIFEKFKLHGVKSKNYEDFKKAALLIKNKQHLTREGLDQIKKIKGSMNKNRKY</sequence>
<keyword evidence="2" id="KW-1185">Reference proteome</keyword>
<dbReference type="EMBL" id="KI965051">
    <property type="protein sequence ID" value="EUC26954.1"/>
    <property type="molecule type" value="Genomic_DNA"/>
</dbReference>
<dbReference type="PANTHER" id="PTHR36181">
    <property type="entry name" value="INTRON-ENCODED ENDONUCLEASE AI3-RELATED"/>
    <property type="match status" value="1"/>
</dbReference>
<dbReference type="KEGG" id="bze:COCCADRAFT_112933"/>
<dbReference type="InterPro" id="IPR051289">
    <property type="entry name" value="LAGLIDADG_Endonuclease"/>
</dbReference>
<dbReference type="RefSeq" id="XP_007718742.1">
    <property type="nucleotide sequence ID" value="XM_007720552.1"/>
</dbReference>
<proteinExistence type="predicted"/>
<accession>W6XW04</accession>
<dbReference type="PANTHER" id="PTHR36181:SF4">
    <property type="entry name" value="LAGLIDADG ENDONUCLEASE"/>
    <property type="match status" value="1"/>
</dbReference>
<protein>
    <recommendedName>
        <fullName evidence="3">Homing endonuclease LAGLIDADG domain-containing protein</fullName>
    </recommendedName>
</protein>
<name>W6XW04_COCC2</name>
<dbReference type="Gene3D" id="3.10.28.10">
    <property type="entry name" value="Homing endonucleases"/>
    <property type="match status" value="1"/>
</dbReference>
<dbReference type="OrthoDB" id="3664053at2759"/>
<dbReference type="SUPFAM" id="SSF55608">
    <property type="entry name" value="Homing endonucleases"/>
    <property type="match status" value="1"/>
</dbReference>
<dbReference type="GeneID" id="19144551"/>